<gene>
    <name evidence="1" type="ORF">SCLCIDRAFT_905864</name>
</gene>
<reference evidence="2" key="2">
    <citation type="submission" date="2015-01" db="EMBL/GenBank/DDBJ databases">
        <title>Evolutionary Origins and Diversification of the Mycorrhizal Mutualists.</title>
        <authorList>
            <consortium name="DOE Joint Genome Institute"/>
            <consortium name="Mycorrhizal Genomics Consortium"/>
            <person name="Kohler A."/>
            <person name="Kuo A."/>
            <person name="Nagy L.G."/>
            <person name="Floudas D."/>
            <person name="Copeland A."/>
            <person name="Barry K.W."/>
            <person name="Cichocki N."/>
            <person name="Veneault-Fourrey C."/>
            <person name="LaButti K."/>
            <person name="Lindquist E.A."/>
            <person name="Lipzen A."/>
            <person name="Lundell T."/>
            <person name="Morin E."/>
            <person name="Murat C."/>
            <person name="Riley R."/>
            <person name="Ohm R."/>
            <person name="Sun H."/>
            <person name="Tunlid A."/>
            <person name="Henrissat B."/>
            <person name="Grigoriev I.V."/>
            <person name="Hibbett D.S."/>
            <person name="Martin F."/>
        </authorList>
    </citation>
    <scope>NUCLEOTIDE SEQUENCE [LARGE SCALE GENOMIC DNA]</scope>
    <source>
        <strain evidence="2">Foug A</strain>
    </source>
</reference>
<accession>A0A0C3EL38</accession>
<dbReference type="EMBL" id="KN822008">
    <property type="protein sequence ID" value="KIM68934.1"/>
    <property type="molecule type" value="Genomic_DNA"/>
</dbReference>
<dbReference type="HOGENOM" id="CLU_1856481_0_0_1"/>
<proteinExistence type="predicted"/>
<protein>
    <submittedName>
        <fullName evidence="1">Uncharacterized protein</fullName>
    </submittedName>
</protein>
<dbReference type="AlphaFoldDB" id="A0A0C3EL38"/>
<sequence length="138" mass="15897">METAMRNCSKTRWRCTCFPPKRRSTFGISRMVAKHYIVVGALLFNSLAVRSGLRHRPVDTYLSRSRSRMPTRSGGPFLAYMFSEASHWRHTILGSRTPQPNAPFCWPPERHRLCARPSWSTPHLVNLRATDLVASSRR</sequence>
<dbReference type="Proteomes" id="UP000053989">
    <property type="component" value="Unassembled WGS sequence"/>
</dbReference>
<reference evidence="1 2" key="1">
    <citation type="submission" date="2014-04" db="EMBL/GenBank/DDBJ databases">
        <authorList>
            <consortium name="DOE Joint Genome Institute"/>
            <person name="Kuo A."/>
            <person name="Kohler A."/>
            <person name="Nagy L.G."/>
            <person name="Floudas D."/>
            <person name="Copeland A."/>
            <person name="Barry K.W."/>
            <person name="Cichocki N."/>
            <person name="Veneault-Fourrey C."/>
            <person name="LaButti K."/>
            <person name="Lindquist E.A."/>
            <person name="Lipzen A."/>
            <person name="Lundell T."/>
            <person name="Morin E."/>
            <person name="Murat C."/>
            <person name="Sun H."/>
            <person name="Tunlid A."/>
            <person name="Henrissat B."/>
            <person name="Grigoriev I.V."/>
            <person name="Hibbett D.S."/>
            <person name="Martin F."/>
            <person name="Nordberg H.P."/>
            <person name="Cantor M.N."/>
            <person name="Hua S.X."/>
        </authorList>
    </citation>
    <scope>NUCLEOTIDE SEQUENCE [LARGE SCALE GENOMIC DNA]</scope>
    <source>
        <strain evidence="1 2">Foug A</strain>
    </source>
</reference>
<organism evidence="1 2">
    <name type="scientific">Scleroderma citrinum Foug A</name>
    <dbReference type="NCBI Taxonomy" id="1036808"/>
    <lineage>
        <taxon>Eukaryota</taxon>
        <taxon>Fungi</taxon>
        <taxon>Dikarya</taxon>
        <taxon>Basidiomycota</taxon>
        <taxon>Agaricomycotina</taxon>
        <taxon>Agaricomycetes</taxon>
        <taxon>Agaricomycetidae</taxon>
        <taxon>Boletales</taxon>
        <taxon>Sclerodermatineae</taxon>
        <taxon>Sclerodermataceae</taxon>
        <taxon>Scleroderma</taxon>
    </lineage>
</organism>
<name>A0A0C3EL38_9AGAM</name>
<keyword evidence="2" id="KW-1185">Reference proteome</keyword>
<dbReference type="InParanoid" id="A0A0C3EL38"/>
<evidence type="ECO:0000313" key="2">
    <source>
        <dbReference type="Proteomes" id="UP000053989"/>
    </source>
</evidence>
<evidence type="ECO:0000313" key="1">
    <source>
        <dbReference type="EMBL" id="KIM68934.1"/>
    </source>
</evidence>